<evidence type="ECO:0000256" key="10">
    <source>
        <dbReference type="ARBA" id="ARBA00023242"/>
    </source>
</evidence>
<dbReference type="GeneID" id="89968716"/>
<evidence type="ECO:0000256" key="14">
    <source>
        <dbReference type="PIRSR" id="PIRSR033096-1"/>
    </source>
</evidence>
<dbReference type="InterPro" id="IPR004843">
    <property type="entry name" value="Calcineurin-like_PHP"/>
</dbReference>
<evidence type="ECO:0000256" key="6">
    <source>
        <dbReference type="ARBA" id="ARBA00022737"/>
    </source>
</evidence>
<comment type="function">
    <text evidence="13">Protein phosphatase that specifically binds to and dephosphorylates the molecular chaperone Hsp90. Dephosphorylation positively regulates the Hsp90 chaperone machinery.</text>
</comment>
<keyword evidence="10" id="KW-0539">Nucleus</keyword>
<dbReference type="InterPro" id="IPR006186">
    <property type="entry name" value="Ser/Thr-sp_prot-phosphatase"/>
</dbReference>
<dbReference type="GO" id="GO:0005634">
    <property type="term" value="C:nucleus"/>
    <property type="evidence" value="ECO:0007669"/>
    <property type="project" value="UniProtKB-SubCell"/>
</dbReference>
<dbReference type="CDD" id="cd07417">
    <property type="entry name" value="MPP_PP5_C"/>
    <property type="match status" value="1"/>
</dbReference>
<dbReference type="Pfam" id="PF08321">
    <property type="entry name" value="PPP5"/>
    <property type="match status" value="1"/>
</dbReference>
<evidence type="ECO:0000256" key="15">
    <source>
        <dbReference type="RuleBase" id="RU004273"/>
    </source>
</evidence>
<name>A0AAV9NR95_9EURO</name>
<evidence type="ECO:0000256" key="1">
    <source>
        <dbReference type="ARBA" id="ARBA00001936"/>
    </source>
</evidence>
<evidence type="ECO:0000256" key="4">
    <source>
        <dbReference type="ARBA" id="ARBA00008786"/>
    </source>
</evidence>
<dbReference type="SUPFAM" id="SSF56300">
    <property type="entry name" value="Metallo-dependent phosphatases"/>
    <property type="match status" value="1"/>
</dbReference>
<evidence type="ECO:0000256" key="8">
    <source>
        <dbReference type="ARBA" id="ARBA00022803"/>
    </source>
</evidence>
<dbReference type="InterPro" id="IPR011990">
    <property type="entry name" value="TPR-like_helical_dom_sf"/>
</dbReference>
<dbReference type="Gene3D" id="1.25.40.10">
    <property type="entry name" value="Tetratricopeptide repeat domain"/>
    <property type="match status" value="1"/>
</dbReference>
<feature type="active site" description="Proton donor/acceptor" evidence="14">
    <location>
        <position position="284"/>
    </location>
</feature>
<comment type="cofactor">
    <cofactor evidence="2">
        <name>Mg(2+)</name>
        <dbReference type="ChEBI" id="CHEBI:18420"/>
    </cofactor>
</comment>
<dbReference type="PROSITE" id="PS00125">
    <property type="entry name" value="SER_THR_PHOSPHATASE"/>
    <property type="match status" value="1"/>
</dbReference>
<evidence type="ECO:0000256" key="12">
    <source>
        <dbReference type="ARBA" id="ARBA00048832"/>
    </source>
</evidence>
<dbReference type="SMART" id="SM00156">
    <property type="entry name" value="PP2Ac"/>
    <property type="match status" value="1"/>
</dbReference>
<dbReference type="SMART" id="SM00028">
    <property type="entry name" value="TPR"/>
    <property type="match status" value="3"/>
</dbReference>
<dbReference type="InterPro" id="IPR019734">
    <property type="entry name" value="TPR_rpt"/>
</dbReference>
<keyword evidence="6" id="KW-0677">Repeat</keyword>
<dbReference type="PRINTS" id="PR00114">
    <property type="entry name" value="STPHPHTASE"/>
</dbReference>
<evidence type="ECO:0000256" key="5">
    <source>
        <dbReference type="ARBA" id="ARBA00022723"/>
    </source>
</evidence>
<dbReference type="Gene3D" id="3.60.21.10">
    <property type="match status" value="1"/>
</dbReference>
<comment type="similarity">
    <text evidence="4">Belongs to the PPP phosphatase family. PP-5 (PP-T) subfamily.</text>
</comment>
<keyword evidence="8" id="KW-0802">TPR repeat</keyword>
<feature type="domain" description="Serine/threonine specific protein phosphatases" evidence="16">
    <location>
        <begin position="280"/>
        <end position="285"/>
    </location>
</feature>
<dbReference type="PANTHER" id="PTHR45668">
    <property type="entry name" value="SERINE/THREONINE-PROTEIN PHOSPHATASE 5-RELATED"/>
    <property type="match status" value="1"/>
</dbReference>
<dbReference type="FunFam" id="1.25.40.10:FF:000389">
    <property type="entry name" value="Serine/threonine-protein phosphatase"/>
    <property type="match status" value="1"/>
</dbReference>
<dbReference type="InterPro" id="IPR051134">
    <property type="entry name" value="PPP_phosphatase"/>
</dbReference>
<comment type="catalytic activity">
    <reaction evidence="12">
        <text>O-phospho-L-threonyl-[protein] + H2O = L-threonyl-[protein] + phosphate</text>
        <dbReference type="Rhea" id="RHEA:47004"/>
        <dbReference type="Rhea" id="RHEA-COMP:11060"/>
        <dbReference type="Rhea" id="RHEA-COMP:11605"/>
        <dbReference type="ChEBI" id="CHEBI:15377"/>
        <dbReference type="ChEBI" id="CHEBI:30013"/>
        <dbReference type="ChEBI" id="CHEBI:43474"/>
        <dbReference type="ChEBI" id="CHEBI:61977"/>
        <dbReference type="EC" id="3.1.3.16"/>
    </reaction>
    <physiologicalReaction direction="left-to-right" evidence="12">
        <dbReference type="Rhea" id="RHEA:47005"/>
    </physiologicalReaction>
</comment>
<keyword evidence="9" id="KW-0464">Manganese</keyword>
<dbReference type="Proteomes" id="UP001358417">
    <property type="component" value="Unassembled WGS sequence"/>
</dbReference>
<dbReference type="PANTHER" id="PTHR45668:SF5">
    <property type="entry name" value="SERINE_THREONINE-PROTEIN PHOSPHATASE 5"/>
    <property type="match status" value="1"/>
</dbReference>
<evidence type="ECO:0000256" key="9">
    <source>
        <dbReference type="ARBA" id="ARBA00023211"/>
    </source>
</evidence>
<comment type="cofactor">
    <cofactor evidence="1">
        <name>Mn(2+)</name>
        <dbReference type="ChEBI" id="CHEBI:29035"/>
    </cofactor>
</comment>
<sequence>MAAASDKTAATALKQKGNKAFAEHDWPTAIDFYTKAIEKYDQDPSFFCNRAQANIKLEAYGYAIADATSAIELDKDYVKAYWRRAIANTAILNSQEAVRDFKIVVRKEPNNKDARLKLSECEKLLKKIQFLKAIEVSDPPSAFEGLDINSIEVDQSYDGVRLEEEMTQEFIDDMIERFKNGKKIHKKYVFQIIKAVRDIVYDENTMVEMEVEPGTQLTICGDTHGQYFDLLEIFRLSGFPTEKHSYLFNGDFVDRGSWSTEIALLLYSYKWLRPKQFFLNRGNHETDDMNRVYGFEGECKAKYNEKTFKLFSESFSALPLATLVGKKYLVLHGGLFSDDKTTLDDIRKLDRHVQRQPGQQGLMMEMLWTDPQTEPGRGPSKRGVGLQFGPDVTKRFCENNGLEAVIRSHEVRMDGYEVEHDGRCITVFSAPKYCDTTENKGAYINVGPELKLEYHQFEAVPHPDIKPMAYANNSLMSGM</sequence>
<dbReference type="SUPFAM" id="SSF48452">
    <property type="entry name" value="TPR-like"/>
    <property type="match status" value="1"/>
</dbReference>
<evidence type="ECO:0000256" key="11">
    <source>
        <dbReference type="ARBA" id="ARBA00047986"/>
    </source>
</evidence>
<dbReference type="Pfam" id="PF00149">
    <property type="entry name" value="Metallophos"/>
    <property type="match status" value="1"/>
</dbReference>
<evidence type="ECO:0000256" key="2">
    <source>
        <dbReference type="ARBA" id="ARBA00001946"/>
    </source>
</evidence>
<keyword evidence="18" id="KW-1185">Reference proteome</keyword>
<protein>
    <recommendedName>
        <fullName evidence="15">Serine/threonine-protein phosphatase</fullName>
        <ecNumber evidence="15">3.1.3.16</ecNumber>
    </recommendedName>
</protein>
<dbReference type="GO" id="GO:0046872">
    <property type="term" value="F:metal ion binding"/>
    <property type="evidence" value="ECO:0007669"/>
    <property type="project" value="UniProtKB-KW"/>
</dbReference>
<dbReference type="RefSeq" id="XP_064711984.1">
    <property type="nucleotide sequence ID" value="XM_064844124.1"/>
</dbReference>
<dbReference type="InterPro" id="IPR041753">
    <property type="entry name" value="PP5_C"/>
</dbReference>
<dbReference type="EMBL" id="JAVRRD010000001">
    <property type="protein sequence ID" value="KAK5064660.1"/>
    <property type="molecule type" value="Genomic_DNA"/>
</dbReference>
<proteinExistence type="inferred from homology"/>
<dbReference type="EC" id="3.1.3.16" evidence="15"/>
<dbReference type="InterPro" id="IPR013235">
    <property type="entry name" value="PPP_dom"/>
</dbReference>
<evidence type="ECO:0000256" key="3">
    <source>
        <dbReference type="ARBA" id="ARBA00004123"/>
    </source>
</evidence>
<gene>
    <name evidence="17" type="ORF">LTR84_000494</name>
</gene>
<evidence type="ECO:0000256" key="7">
    <source>
        <dbReference type="ARBA" id="ARBA00022801"/>
    </source>
</evidence>
<keyword evidence="5" id="KW-0479">Metal-binding</keyword>
<dbReference type="AlphaFoldDB" id="A0AAV9NR95"/>
<reference evidence="17 18" key="1">
    <citation type="submission" date="2023-08" db="EMBL/GenBank/DDBJ databases">
        <title>Black Yeasts Isolated from many extreme environments.</title>
        <authorList>
            <person name="Coleine C."/>
            <person name="Stajich J.E."/>
            <person name="Selbmann L."/>
        </authorList>
    </citation>
    <scope>NUCLEOTIDE SEQUENCE [LARGE SCALE GENOMIC DNA]</scope>
    <source>
        <strain evidence="17 18">CCFEE 5792</strain>
    </source>
</reference>
<dbReference type="InterPro" id="IPR029052">
    <property type="entry name" value="Metallo-depent_PP-like"/>
</dbReference>
<dbReference type="FunFam" id="3.60.21.10:FF:000039">
    <property type="entry name" value="Serine/threonine-protein phosphatase"/>
    <property type="match status" value="1"/>
</dbReference>
<evidence type="ECO:0000256" key="13">
    <source>
        <dbReference type="ARBA" id="ARBA00059747"/>
    </source>
</evidence>
<evidence type="ECO:0000259" key="16">
    <source>
        <dbReference type="PROSITE" id="PS00125"/>
    </source>
</evidence>
<comment type="subcellular location">
    <subcellularLocation>
        <location evidence="3">Nucleus</location>
    </subcellularLocation>
</comment>
<comment type="caution">
    <text evidence="17">The sequence shown here is derived from an EMBL/GenBank/DDBJ whole genome shotgun (WGS) entry which is preliminary data.</text>
</comment>
<organism evidence="17 18">
    <name type="scientific">Exophiala bonariae</name>
    <dbReference type="NCBI Taxonomy" id="1690606"/>
    <lineage>
        <taxon>Eukaryota</taxon>
        <taxon>Fungi</taxon>
        <taxon>Dikarya</taxon>
        <taxon>Ascomycota</taxon>
        <taxon>Pezizomycotina</taxon>
        <taxon>Eurotiomycetes</taxon>
        <taxon>Chaetothyriomycetidae</taxon>
        <taxon>Chaetothyriales</taxon>
        <taxon>Herpotrichiellaceae</taxon>
        <taxon>Exophiala</taxon>
    </lineage>
</organism>
<dbReference type="PIRSF" id="PIRSF033096">
    <property type="entry name" value="PPPtase_5"/>
    <property type="match status" value="1"/>
</dbReference>
<evidence type="ECO:0000313" key="17">
    <source>
        <dbReference type="EMBL" id="KAK5064660.1"/>
    </source>
</evidence>
<dbReference type="GO" id="GO:0004722">
    <property type="term" value="F:protein serine/threonine phosphatase activity"/>
    <property type="evidence" value="ECO:0007669"/>
    <property type="project" value="UniProtKB-EC"/>
</dbReference>
<comment type="catalytic activity">
    <reaction evidence="11">
        <text>O-phospho-L-seryl-[protein] + H2O = L-seryl-[protein] + phosphate</text>
        <dbReference type="Rhea" id="RHEA:20629"/>
        <dbReference type="Rhea" id="RHEA-COMP:9863"/>
        <dbReference type="Rhea" id="RHEA-COMP:11604"/>
        <dbReference type="ChEBI" id="CHEBI:15377"/>
        <dbReference type="ChEBI" id="CHEBI:29999"/>
        <dbReference type="ChEBI" id="CHEBI:43474"/>
        <dbReference type="ChEBI" id="CHEBI:83421"/>
        <dbReference type="EC" id="3.1.3.16"/>
    </reaction>
    <physiologicalReaction direction="left-to-right" evidence="11">
        <dbReference type="Rhea" id="RHEA:20630"/>
    </physiologicalReaction>
</comment>
<keyword evidence="7 15" id="KW-0378">Hydrolase</keyword>
<evidence type="ECO:0000313" key="18">
    <source>
        <dbReference type="Proteomes" id="UP001358417"/>
    </source>
</evidence>
<accession>A0AAV9NR95</accession>